<sequence>TPQSQGRDITVVSAGQGSLFLPRPLPLEMEQVPLV</sequence>
<proteinExistence type="predicted"/>
<protein>
    <submittedName>
        <fullName evidence="1">Uncharacterized protein</fullName>
    </submittedName>
</protein>
<dbReference type="EMBL" id="BARS01059657">
    <property type="protein sequence ID" value="GAG47065.1"/>
    <property type="molecule type" value="Genomic_DNA"/>
</dbReference>
<reference evidence="1" key="1">
    <citation type="journal article" date="2014" name="Front. Microbiol.">
        <title>High frequency of phylogenetically diverse reductive dehalogenase-homologous genes in deep subseafloor sedimentary metagenomes.</title>
        <authorList>
            <person name="Kawai M."/>
            <person name="Futagami T."/>
            <person name="Toyoda A."/>
            <person name="Takaki Y."/>
            <person name="Nishi S."/>
            <person name="Hori S."/>
            <person name="Arai W."/>
            <person name="Tsubouchi T."/>
            <person name="Morono Y."/>
            <person name="Uchiyama I."/>
            <person name="Ito T."/>
            <person name="Fujiyama A."/>
            <person name="Inagaki F."/>
            <person name="Takami H."/>
        </authorList>
    </citation>
    <scope>NUCLEOTIDE SEQUENCE</scope>
    <source>
        <strain evidence="1">Expedition CK06-06</strain>
    </source>
</reference>
<dbReference type="AlphaFoldDB" id="X0XUQ4"/>
<feature type="non-terminal residue" evidence="1">
    <location>
        <position position="35"/>
    </location>
</feature>
<feature type="non-terminal residue" evidence="1">
    <location>
        <position position="1"/>
    </location>
</feature>
<organism evidence="1">
    <name type="scientific">marine sediment metagenome</name>
    <dbReference type="NCBI Taxonomy" id="412755"/>
    <lineage>
        <taxon>unclassified sequences</taxon>
        <taxon>metagenomes</taxon>
        <taxon>ecological metagenomes</taxon>
    </lineage>
</organism>
<gene>
    <name evidence="1" type="ORF">S01H1_86261</name>
</gene>
<name>X0XUQ4_9ZZZZ</name>
<comment type="caution">
    <text evidence="1">The sequence shown here is derived from an EMBL/GenBank/DDBJ whole genome shotgun (WGS) entry which is preliminary data.</text>
</comment>
<accession>X0XUQ4</accession>
<evidence type="ECO:0000313" key="1">
    <source>
        <dbReference type="EMBL" id="GAG47065.1"/>
    </source>
</evidence>